<evidence type="ECO:0000256" key="5">
    <source>
        <dbReference type="ARBA" id="ARBA00022490"/>
    </source>
</evidence>
<dbReference type="PANTHER" id="PTHR30027:SF3">
    <property type="entry name" value="16S RRNA (URACIL(1498)-N(3))-METHYLTRANSFERASE"/>
    <property type="match status" value="1"/>
</dbReference>
<evidence type="ECO:0000256" key="11">
    <source>
        <dbReference type="ARBA" id="ARBA00047944"/>
    </source>
</evidence>
<dbReference type="Pfam" id="PF20260">
    <property type="entry name" value="PUA_4"/>
    <property type="match status" value="1"/>
</dbReference>
<dbReference type="SUPFAM" id="SSF88697">
    <property type="entry name" value="PUA domain-like"/>
    <property type="match status" value="1"/>
</dbReference>
<dbReference type="InterPro" id="IPR015947">
    <property type="entry name" value="PUA-like_sf"/>
</dbReference>
<dbReference type="Gene3D" id="3.40.1280.10">
    <property type="match status" value="1"/>
</dbReference>
<dbReference type="InterPro" id="IPR006700">
    <property type="entry name" value="RsmE"/>
</dbReference>
<keyword evidence="6 12" id="KW-0698">rRNA processing</keyword>
<dbReference type="RefSeq" id="WP_204868303.1">
    <property type="nucleotide sequence ID" value="NZ_JAFBBK010000001.1"/>
</dbReference>
<comment type="catalytic activity">
    <reaction evidence="11 12">
        <text>uridine(1498) in 16S rRNA + S-adenosyl-L-methionine = N(3)-methyluridine(1498) in 16S rRNA + S-adenosyl-L-homocysteine + H(+)</text>
        <dbReference type="Rhea" id="RHEA:42920"/>
        <dbReference type="Rhea" id="RHEA-COMP:10283"/>
        <dbReference type="Rhea" id="RHEA-COMP:10284"/>
        <dbReference type="ChEBI" id="CHEBI:15378"/>
        <dbReference type="ChEBI" id="CHEBI:57856"/>
        <dbReference type="ChEBI" id="CHEBI:59789"/>
        <dbReference type="ChEBI" id="CHEBI:65315"/>
        <dbReference type="ChEBI" id="CHEBI:74502"/>
        <dbReference type="EC" id="2.1.1.193"/>
    </reaction>
</comment>
<comment type="caution">
    <text evidence="15">The sequence shown here is derived from an EMBL/GenBank/DDBJ whole genome shotgun (WGS) entry which is preliminary data.</text>
</comment>
<protein>
    <recommendedName>
        <fullName evidence="4 12">Ribosomal RNA small subunit methyltransferase E</fullName>
        <ecNumber evidence="3 12">2.1.1.193</ecNumber>
    </recommendedName>
</protein>
<feature type="domain" description="Ribosomal RNA small subunit methyltransferase E PUA-like" evidence="14">
    <location>
        <begin position="20"/>
        <end position="62"/>
    </location>
</feature>
<dbReference type="Proteomes" id="UP000703038">
    <property type="component" value="Unassembled WGS sequence"/>
</dbReference>
<evidence type="ECO:0000259" key="14">
    <source>
        <dbReference type="Pfam" id="PF20260"/>
    </source>
</evidence>
<evidence type="ECO:0000256" key="4">
    <source>
        <dbReference type="ARBA" id="ARBA00013673"/>
    </source>
</evidence>
<evidence type="ECO:0000259" key="13">
    <source>
        <dbReference type="Pfam" id="PF04452"/>
    </source>
</evidence>
<dbReference type="EC" id="2.1.1.193" evidence="3 12"/>
<dbReference type="InterPro" id="IPR029026">
    <property type="entry name" value="tRNA_m1G_MTases_N"/>
</dbReference>
<evidence type="ECO:0000256" key="10">
    <source>
        <dbReference type="ARBA" id="ARBA00025699"/>
    </source>
</evidence>
<comment type="subcellular location">
    <subcellularLocation>
        <location evidence="1 12">Cytoplasm</location>
    </subcellularLocation>
</comment>
<evidence type="ECO:0000256" key="2">
    <source>
        <dbReference type="ARBA" id="ARBA00005528"/>
    </source>
</evidence>
<dbReference type="GO" id="GO:0008168">
    <property type="term" value="F:methyltransferase activity"/>
    <property type="evidence" value="ECO:0007669"/>
    <property type="project" value="UniProtKB-KW"/>
</dbReference>
<comment type="function">
    <text evidence="10 12">Specifically methylates the N3 position of the uracil ring of uridine 1498 (m3U1498) in 16S rRNA. Acts on the fully assembled 30S ribosomal subunit.</text>
</comment>
<feature type="domain" description="Ribosomal RNA small subunit methyltransferase E methyltransferase" evidence="13">
    <location>
        <begin position="77"/>
        <end position="240"/>
    </location>
</feature>
<dbReference type="PIRSF" id="PIRSF015601">
    <property type="entry name" value="MTase_slr0722"/>
    <property type="match status" value="1"/>
</dbReference>
<evidence type="ECO:0000256" key="9">
    <source>
        <dbReference type="ARBA" id="ARBA00022691"/>
    </source>
</evidence>
<reference evidence="15 16" key="1">
    <citation type="submission" date="2021-01" db="EMBL/GenBank/DDBJ databases">
        <title>Genomics of switchgrass bacterial isolates.</title>
        <authorList>
            <person name="Shade A."/>
        </authorList>
    </citation>
    <scope>NUCLEOTIDE SEQUENCE [LARGE SCALE GENOMIC DNA]</scope>
    <source>
        <strain evidence="15 16">PvP111</strain>
    </source>
</reference>
<evidence type="ECO:0000256" key="6">
    <source>
        <dbReference type="ARBA" id="ARBA00022552"/>
    </source>
</evidence>
<keyword evidence="9 12" id="KW-0949">S-adenosyl-L-methionine</keyword>
<sequence>MAATVYFLDPLPSPGESGVLDGAEGRHAATVRRTTVGERLVLSDGRGSLAAVEVTGVEKARLAFSVLSVTTAEPPRPTVTVIQALPKSERSELAVETATEAGADAIVPWQSLRCVSRWDGPKAVKGVAKWRNAATAAAKQARRAFVPDVADLHDTRMVRSLVEGVVARGGIVVALHEAAPGAFADLPFRGAPEVVLVVGPEGGLDDAEIDMLVDAGATPALLGPTVLRTSTAAAVALGALGVLTDRWSGAPPSV</sequence>
<keyword evidence="16" id="KW-1185">Reference proteome</keyword>
<evidence type="ECO:0000256" key="8">
    <source>
        <dbReference type="ARBA" id="ARBA00022679"/>
    </source>
</evidence>
<dbReference type="GO" id="GO:0032259">
    <property type="term" value="P:methylation"/>
    <property type="evidence" value="ECO:0007669"/>
    <property type="project" value="UniProtKB-KW"/>
</dbReference>
<dbReference type="Pfam" id="PF04452">
    <property type="entry name" value="Methyltrans_RNA"/>
    <property type="match status" value="1"/>
</dbReference>
<dbReference type="InterPro" id="IPR046886">
    <property type="entry name" value="RsmE_MTase_dom"/>
</dbReference>
<evidence type="ECO:0000256" key="12">
    <source>
        <dbReference type="PIRNR" id="PIRNR015601"/>
    </source>
</evidence>
<dbReference type="NCBIfam" id="TIGR00046">
    <property type="entry name" value="RsmE family RNA methyltransferase"/>
    <property type="match status" value="1"/>
</dbReference>
<keyword evidence="8 12" id="KW-0808">Transferase</keyword>
<name>A0ABS2KU03_9NOCA</name>
<dbReference type="SUPFAM" id="SSF75217">
    <property type="entry name" value="alpha/beta knot"/>
    <property type="match status" value="1"/>
</dbReference>
<dbReference type="NCBIfam" id="NF008693">
    <property type="entry name" value="PRK11713.2-3"/>
    <property type="match status" value="1"/>
</dbReference>
<dbReference type="EMBL" id="JAFBBK010000001">
    <property type="protein sequence ID" value="MBM7415281.1"/>
    <property type="molecule type" value="Genomic_DNA"/>
</dbReference>
<dbReference type="Gene3D" id="2.40.240.20">
    <property type="entry name" value="Hypothetical PUA domain-like, domain 1"/>
    <property type="match status" value="1"/>
</dbReference>
<dbReference type="CDD" id="cd18084">
    <property type="entry name" value="RsmE-like"/>
    <property type="match status" value="1"/>
</dbReference>
<evidence type="ECO:0000256" key="3">
    <source>
        <dbReference type="ARBA" id="ARBA00012328"/>
    </source>
</evidence>
<dbReference type="InterPro" id="IPR029028">
    <property type="entry name" value="Alpha/beta_knot_MTases"/>
</dbReference>
<dbReference type="PANTHER" id="PTHR30027">
    <property type="entry name" value="RIBOSOMAL RNA SMALL SUBUNIT METHYLTRANSFERASE E"/>
    <property type="match status" value="1"/>
</dbReference>
<accession>A0ABS2KU03</accession>
<organism evidence="15 16">
    <name type="scientific">Rhodococcoides corynebacterioides</name>
    <dbReference type="NCBI Taxonomy" id="53972"/>
    <lineage>
        <taxon>Bacteria</taxon>
        <taxon>Bacillati</taxon>
        <taxon>Actinomycetota</taxon>
        <taxon>Actinomycetes</taxon>
        <taxon>Mycobacteriales</taxon>
        <taxon>Nocardiaceae</taxon>
        <taxon>Rhodococcoides</taxon>
    </lineage>
</organism>
<evidence type="ECO:0000313" key="15">
    <source>
        <dbReference type="EMBL" id="MBM7415281.1"/>
    </source>
</evidence>
<evidence type="ECO:0000256" key="7">
    <source>
        <dbReference type="ARBA" id="ARBA00022603"/>
    </source>
</evidence>
<keyword evidence="7 12" id="KW-0489">Methyltransferase</keyword>
<evidence type="ECO:0000256" key="1">
    <source>
        <dbReference type="ARBA" id="ARBA00004496"/>
    </source>
</evidence>
<comment type="similarity">
    <text evidence="2 12">Belongs to the RNA methyltransferase RsmE family.</text>
</comment>
<gene>
    <name evidence="15" type="ORF">JOE42_002014</name>
</gene>
<evidence type="ECO:0000313" key="16">
    <source>
        <dbReference type="Proteomes" id="UP000703038"/>
    </source>
</evidence>
<keyword evidence="5 12" id="KW-0963">Cytoplasm</keyword>
<proteinExistence type="inferred from homology"/>
<dbReference type="InterPro" id="IPR046887">
    <property type="entry name" value="RsmE_PUA-like"/>
</dbReference>